<sequence length="132" mass="14917">MCPNKGKFHSPEPPSLSQFIKSNQPKTIPMPKSHTLEWPISGPYKFIPRFLHKCKCLSKGQAKFQSSEPSRDRKMVGDVTGAQSYASTAKCLNIWALVMGLLVIITFFIISCLWLTDLFPHILAIIMSSRDY</sequence>
<comment type="subcellular location">
    <subcellularLocation>
        <location evidence="1">Membrane</location>
    </subcellularLocation>
</comment>
<dbReference type="PANTHER" id="PTHR13999:SF4">
    <property type="entry name" value="INTERFERON-INDUCED TRANSMEMBRANE PROTEIN 3"/>
    <property type="match status" value="1"/>
</dbReference>
<dbReference type="GO" id="GO:0034341">
    <property type="term" value="P:response to type II interferon"/>
    <property type="evidence" value="ECO:0007669"/>
    <property type="project" value="TreeGrafter"/>
</dbReference>
<dbReference type="GO" id="GO:0060337">
    <property type="term" value="P:type I interferon-mediated signaling pathway"/>
    <property type="evidence" value="ECO:0007669"/>
    <property type="project" value="TreeGrafter"/>
</dbReference>
<dbReference type="InterPro" id="IPR007593">
    <property type="entry name" value="CD225/Dispanin_fam"/>
</dbReference>
<proteinExistence type="inferred from homology"/>
<organism evidence="7">
    <name type="scientific">Equus asinus asinus</name>
    <dbReference type="NCBI Taxonomy" id="83772"/>
    <lineage>
        <taxon>Eukaryota</taxon>
        <taxon>Metazoa</taxon>
        <taxon>Chordata</taxon>
        <taxon>Craniata</taxon>
        <taxon>Vertebrata</taxon>
        <taxon>Euteleostomi</taxon>
        <taxon>Mammalia</taxon>
        <taxon>Eutheria</taxon>
        <taxon>Laurasiatheria</taxon>
        <taxon>Perissodactyla</taxon>
        <taxon>Equidae</taxon>
        <taxon>Equus</taxon>
    </lineage>
</organism>
<dbReference type="PANTHER" id="PTHR13999">
    <property type="entry name" value="INTERFERON INDUCIBLE TRANSMEMBRANE PROTEIN"/>
    <property type="match status" value="1"/>
</dbReference>
<evidence type="ECO:0000256" key="4">
    <source>
        <dbReference type="ARBA" id="ARBA00022989"/>
    </source>
</evidence>
<keyword evidence="4 6" id="KW-1133">Transmembrane helix</keyword>
<evidence type="ECO:0000256" key="1">
    <source>
        <dbReference type="ARBA" id="ARBA00004370"/>
    </source>
</evidence>
<reference evidence="7" key="1">
    <citation type="submission" date="2023-03" db="UniProtKB">
        <authorList>
            <consortium name="Ensembl"/>
        </authorList>
    </citation>
    <scope>IDENTIFICATION</scope>
</reference>
<keyword evidence="3 6" id="KW-0812">Transmembrane</keyword>
<dbReference type="GO" id="GO:0046597">
    <property type="term" value="P:host-mediated suppression of symbiont invasion"/>
    <property type="evidence" value="ECO:0007669"/>
    <property type="project" value="TreeGrafter"/>
</dbReference>
<comment type="similarity">
    <text evidence="2">Belongs to the CD225/Dispanin family.</text>
</comment>
<evidence type="ECO:0000256" key="3">
    <source>
        <dbReference type="ARBA" id="ARBA00022692"/>
    </source>
</evidence>
<evidence type="ECO:0000256" key="2">
    <source>
        <dbReference type="ARBA" id="ARBA00006843"/>
    </source>
</evidence>
<keyword evidence="5 6" id="KW-0472">Membrane</keyword>
<dbReference type="InterPro" id="IPR051517">
    <property type="entry name" value="IFITM_antiviral_protein"/>
</dbReference>
<accession>A0A8C4MGR6</accession>
<feature type="transmembrane region" description="Helical" evidence="6">
    <location>
        <begin position="94"/>
        <end position="116"/>
    </location>
</feature>
<dbReference type="GO" id="GO:0051607">
    <property type="term" value="P:defense response to virus"/>
    <property type="evidence" value="ECO:0007669"/>
    <property type="project" value="TreeGrafter"/>
</dbReference>
<dbReference type="AlphaFoldDB" id="A0A8C4MGR6"/>
<dbReference type="GO" id="GO:0035455">
    <property type="term" value="P:response to interferon-alpha"/>
    <property type="evidence" value="ECO:0007669"/>
    <property type="project" value="TreeGrafter"/>
</dbReference>
<dbReference type="Ensembl" id="ENSEAST00005024254.1">
    <property type="protein sequence ID" value="ENSEASP00005022356.1"/>
    <property type="gene ID" value="ENSEASG00005015273.1"/>
</dbReference>
<evidence type="ECO:0000256" key="5">
    <source>
        <dbReference type="ARBA" id="ARBA00023136"/>
    </source>
</evidence>
<name>A0A8C4MGR6_EQUAS</name>
<evidence type="ECO:0000256" key="6">
    <source>
        <dbReference type="SAM" id="Phobius"/>
    </source>
</evidence>
<dbReference type="GO" id="GO:0005886">
    <property type="term" value="C:plasma membrane"/>
    <property type="evidence" value="ECO:0007669"/>
    <property type="project" value="TreeGrafter"/>
</dbReference>
<dbReference type="GO" id="GO:0045071">
    <property type="term" value="P:negative regulation of viral genome replication"/>
    <property type="evidence" value="ECO:0007669"/>
    <property type="project" value="TreeGrafter"/>
</dbReference>
<dbReference type="GO" id="GO:0035456">
    <property type="term" value="P:response to interferon-beta"/>
    <property type="evidence" value="ECO:0007669"/>
    <property type="project" value="TreeGrafter"/>
</dbReference>
<evidence type="ECO:0000313" key="7">
    <source>
        <dbReference type="Ensembl" id="ENSEASP00005022356.1"/>
    </source>
</evidence>
<protein>
    <submittedName>
        <fullName evidence="7">Uncharacterized protein</fullName>
    </submittedName>
</protein>
<dbReference type="Pfam" id="PF04505">
    <property type="entry name" value="CD225"/>
    <property type="match status" value="1"/>
</dbReference>